<evidence type="ECO:0000256" key="4">
    <source>
        <dbReference type="ARBA" id="ARBA00007439"/>
    </source>
</evidence>
<dbReference type="CDD" id="cd04729">
    <property type="entry name" value="NanE"/>
    <property type="match status" value="1"/>
</dbReference>
<dbReference type="GO" id="GO:0019262">
    <property type="term" value="P:N-acetylneuraminate catabolic process"/>
    <property type="evidence" value="ECO:0007669"/>
    <property type="project" value="UniProtKB-UniRule"/>
</dbReference>
<dbReference type="Gene3D" id="3.20.20.70">
    <property type="entry name" value="Aldolase class I"/>
    <property type="match status" value="1"/>
</dbReference>
<reference evidence="9 11" key="2">
    <citation type="journal article" date="2019" name="Nat. Med.">
        <title>A library of human gut bacterial isolates paired with longitudinal multiomics data enables mechanistic microbiome research.</title>
        <authorList>
            <person name="Poyet M."/>
            <person name="Groussin M."/>
            <person name="Gibbons S.M."/>
            <person name="Avila-Pacheco J."/>
            <person name="Jiang X."/>
            <person name="Kearney S.M."/>
            <person name="Perrotta A.R."/>
            <person name="Berdy B."/>
            <person name="Zhao S."/>
            <person name="Lieberman T.D."/>
            <person name="Swanson P.K."/>
            <person name="Smith M."/>
            <person name="Roesemann S."/>
            <person name="Alexander J.E."/>
            <person name="Rich S.A."/>
            <person name="Livny J."/>
            <person name="Vlamakis H."/>
            <person name="Clish C."/>
            <person name="Bullock K."/>
            <person name="Deik A."/>
            <person name="Scott J."/>
            <person name="Pierce K.A."/>
            <person name="Xavier R.J."/>
            <person name="Alm E.J."/>
        </authorList>
    </citation>
    <scope>NUCLEOTIDE SEQUENCE [LARGE SCALE GENOMIC DNA]</scope>
    <source>
        <strain evidence="9 11">BIOML-B9</strain>
    </source>
</reference>
<organism evidence="8 10">
    <name type="scientific">Faecalibacterium prausnitzii</name>
    <dbReference type="NCBI Taxonomy" id="853"/>
    <lineage>
        <taxon>Bacteria</taxon>
        <taxon>Bacillati</taxon>
        <taxon>Bacillota</taxon>
        <taxon>Clostridia</taxon>
        <taxon>Eubacteriales</taxon>
        <taxon>Oscillospiraceae</taxon>
        <taxon>Faecalibacterium</taxon>
    </lineage>
</organism>
<evidence type="ECO:0000313" key="9">
    <source>
        <dbReference type="EMBL" id="MSC80091.1"/>
    </source>
</evidence>
<keyword evidence="6 7" id="KW-0119">Carbohydrate metabolism</keyword>
<dbReference type="Proteomes" id="UP000095649">
    <property type="component" value="Unassembled WGS sequence"/>
</dbReference>
<accession>A0A173U9D8</accession>
<name>A0A173U9D8_9FIRM</name>
<evidence type="ECO:0000313" key="10">
    <source>
        <dbReference type="Proteomes" id="UP000095649"/>
    </source>
</evidence>
<dbReference type="EC" id="5.1.3.9" evidence="7"/>
<keyword evidence="5 7" id="KW-0413">Isomerase</keyword>
<dbReference type="GO" id="GO:0047465">
    <property type="term" value="F:N-acylglucosamine-6-phosphate 2-epimerase activity"/>
    <property type="evidence" value="ECO:0007669"/>
    <property type="project" value="UniProtKB-EC"/>
</dbReference>
<reference evidence="8 10" key="1">
    <citation type="submission" date="2015-09" db="EMBL/GenBank/DDBJ databases">
        <authorList>
            <consortium name="Pathogen Informatics"/>
        </authorList>
    </citation>
    <scope>NUCLEOTIDE SEQUENCE [LARGE SCALE GENOMIC DNA]</scope>
    <source>
        <strain evidence="8 10">2789STDY5834970</strain>
    </source>
</reference>
<dbReference type="InterPro" id="IPR007260">
    <property type="entry name" value="NanE"/>
</dbReference>
<evidence type="ECO:0000256" key="7">
    <source>
        <dbReference type="HAMAP-Rule" id="MF_01235"/>
    </source>
</evidence>
<dbReference type="PANTHER" id="PTHR36204:SF1">
    <property type="entry name" value="N-ACETYLMANNOSAMINE-6-PHOSPHATE 2-EPIMERASE-RELATED"/>
    <property type="match status" value="1"/>
</dbReference>
<dbReference type="Pfam" id="PF04131">
    <property type="entry name" value="NanE"/>
    <property type="match status" value="1"/>
</dbReference>
<protein>
    <recommendedName>
        <fullName evidence="7">Putative N-acetylmannosamine-6-phosphate 2-epimerase</fullName>
        <ecNumber evidence="7">5.1.3.9</ecNumber>
    </recommendedName>
    <alternativeName>
        <fullName evidence="7">ManNAc-6-P epimerase</fullName>
    </alternativeName>
</protein>
<dbReference type="GO" id="GO:0005829">
    <property type="term" value="C:cytosol"/>
    <property type="evidence" value="ECO:0007669"/>
    <property type="project" value="TreeGrafter"/>
</dbReference>
<dbReference type="GO" id="GO:0006053">
    <property type="term" value="P:N-acetylmannosamine catabolic process"/>
    <property type="evidence" value="ECO:0007669"/>
    <property type="project" value="TreeGrafter"/>
</dbReference>
<dbReference type="NCBIfam" id="NF002231">
    <property type="entry name" value="PRK01130.1"/>
    <property type="match status" value="1"/>
</dbReference>
<gene>
    <name evidence="7 8" type="primary">nanE</name>
    <name evidence="8" type="ORF">ERS852582_01951</name>
    <name evidence="9" type="ORF">GKD85_04525</name>
</gene>
<evidence type="ECO:0000313" key="8">
    <source>
        <dbReference type="EMBL" id="CUN10765.1"/>
    </source>
</evidence>
<comment type="function">
    <text evidence="2 7">Converts N-acetylmannosamine-6-phosphate (ManNAc-6-P) to N-acetylglucosamine-6-phosphate (GlcNAc-6-P).</text>
</comment>
<evidence type="ECO:0000256" key="2">
    <source>
        <dbReference type="ARBA" id="ARBA00002147"/>
    </source>
</evidence>
<comment type="catalytic activity">
    <reaction evidence="1 7">
        <text>an N-acyl-D-glucosamine 6-phosphate = an N-acyl-D-mannosamine 6-phosphate</text>
        <dbReference type="Rhea" id="RHEA:23932"/>
        <dbReference type="ChEBI" id="CHEBI:57599"/>
        <dbReference type="ChEBI" id="CHEBI:57666"/>
        <dbReference type="EC" id="5.1.3.9"/>
    </reaction>
</comment>
<dbReference type="HAMAP" id="MF_01235">
    <property type="entry name" value="ManNAc6P_epimer"/>
    <property type="match status" value="1"/>
</dbReference>
<dbReference type="GO" id="GO:0005975">
    <property type="term" value="P:carbohydrate metabolic process"/>
    <property type="evidence" value="ECO:0007669"/>
    <property type="project" value="UniProtKB-UniRule"/>
</dbReference>
<dbReference type="InterPro" id="IPR013785">
    <property type="entry name" value="Aldolase_TIM"/>
</dbReference>
<dbReference type="InterPro" id="IPR011060">
    <property type="entry name" value="RibuloseP-bd_barrel"/>
</dbReference>
<dbReference type="Proteomes" id="UP000477010">
    <property type="component" value="Unassembled WGS sequence"/>
</dbReference>
<dbReference type="RefSeq" id="WP_055186358.1">
    <property type="nucleotide sequence ID" value="NZ_CYXN01000017.1"/>
</dbReference>
<evidence type="ECO:0000256" key="1">
    <source>
        <dbReference type="ARBA" id="ARBA00000056"/>
    </source>
</evidence>
<dbReference type="FunFam" id="3.20.20.70:FF:000035">
    <property type="entry name" value="Putative N-acetylmannosamine-6-phosphate 2-epimerase"/>
    <property type="match status" value="1"/>
</dbReference>
<dbReference type="SUPFAM" id="SSF51366">
    <property type="entry name" value="Ribulose-phoshate binding barrel"/>
    <property type="match status" value="1"/>
</dbReference>
<dbReference type="EMBL" id="WKQE01000003">
    <property type="protein sequence ID" value="MSC80091.1"/>
    <property type="molecule type" value="Genomic_DNA"/>
</dbReference>
<comment type="similarity">
    <text evidence="4 7">Belongs to the NanE family.</text>
</comment>
<comment type="pathway">
    <text evidence="3 7">Amino-sugar metabolism; N-acetylneuraminate degradation; D-fructose 6-phosphate from N-acetylneuraminate: step 3/5.</text>
</comment>
<evidence type="ECO:0000313" key="11">
    <source>
        <dbReference type="Proteomes" id="UP000477010"/>
    </source>
</evidence>
<dbReference type="PANTHER" id="PTHR36204">
    <property type="entry name" value="N-ACETYLMANNOSAMINE-6-PHOSPHATE 2-EPIMERASE-RELATED"/>
    <property type="match status" value="1"/>
</dbReference>
<dbReference type="OrthoDB" id="9781704at2"/>
<proteinExistence type="inferred from homology"/>
<dbReference type="AlphaFoldDB" id="A0A173U9D8"/>
<evidence type="ECO:0000256" key="5">
    <source>
        <dbReference type="ARBA" id="ARBA00023235"/>
    </source>
</evidence>
<evidence type="ECO:0000256" key="6">
    <source>
        <dbReference type="ARBA" id="ARBA00023277"/>
    </source>
</evidence>
<sequence length="234" mass="24907">MDKEKLFAQIKGGLIVSCQALEHEPLYTKEGGVMPLMAKAAAMSGAVGIRANTVRDITQIKQVVDLPVIGIIKKDYPGTPMYITVTMKEVDELVACGVDILAVQGTGALRPDGSTSAQFIRAIKAKYPEQLVMADCDNFENAMLCAEAGADFVGTTMRGYTPETTGIDDIDFDFIRKLAAECPAKIIAEGHIHYPEQAVKALEAGAFALVVGGAITRPAEITARFTGAINAAKK</sequence>
<evidence type="ECO:0000256" key="3">
    <source>
        <dbReference type="ARBA" id="ARBA00005081"/>
    </source>
</evidence>
<dbReference type="EMBL" id="CYXN01000017">
    <property type="protein sequence ID" value="CUN10765.1"/>
    <property type="molecule type" value="Genomic_DNA"/>
</dbReference>
<dbReference type="UniPathway" id="UPA00629">
    <property type="reaction ID" value="UER00682"/>
</dbReference>